<sequence length="101" mass="11141">MTTPAFRVMVRGKFDALDEAQRTALDAVTGIGYAEGGRFTHDGNARVFTFRCQVPAEEDDDEGIAELKAAEVLAGHGLPTRGELKFSVTDMREIKIKRRGR</sequence>
<dbReference type="RefSeq" id="WP_086782470.1">
    <property type="nucleotide sequence ID" value="NZ_JAGIOO010000001.1"/>
</dbReference>
<dbReference type="EMBL" id="JAGIOO010000001">
    <property type="protein sequence ID" value="MBP2471223.1"/>
    <property type="molecule type" value="Genomic_DNA"/>
</dbReference>
<accession>A0ABS5A3X2</accession>
<dbReference type="InterPro" id="IPR045778">
    <property type="entry name" value="DUF6204"/>
</dbReference>
<dbReference type="Pfam" id="PF19707">
    <property type="entry name" value="DUF6204"/>
    <property type="match status" value="1"/>
</dbReference>
<evidence type="ECO:0000313" key="2">
    <source>
        <dbReference type="Proteomes" id="UP001519363"/>
    </source>
</evidence>
<comment type="caution">
    <text evidence="1">The sequence shown here is derived from an EMBL/GenBank/DDBJ whole genome shotgun (WGS) entry which is preliminary data.</text>
</comment>
<dbReference type="Proteomes" id="UP001519363">
    <property type="component" value="Unassembled WGS sequence"/>
</dbReference>
<reference evidence="1 2" key="1">
    <citation type="submission" date="2021-03" db="EMBL/GenBank/DDBJ databases">
        <title>Sequencing the genomes of 1000 actinobacteria strains.</title>
        <authorList>
            <person name="Klenk H.-P."/>
        </authorList>
    </citation>
    <scope>NUCLEOTIDE SEQUENCE [LARGE SCALE GENOMIC DNA]</scope>
    <source>
        <strain evidence="1 2">DSM 44580</strain>
    </source>
</reference>
<protein>
    <submittedName>
        <fullName evidence="1">Uncharacterized protein</fullName>
    </submittedName>
</protein>
<evidence type="ECO:0000313" key="1">
    <source>
        <dbReference type="EMBL" id="MBP2471223.1"/>
    </source>
</evidence>
<keyword evidence="2" id="KW-1185">Reference proteome</keyword>
<proteinExistence type="predicted"/>
<gene>
    <name evidence="1" type="ORF">JOF53_000095</name>
</gene>
<organism evidence="1 2">
    <name type="scientific">Crossiella equi</name>
    <dbReference type="NCBI Taxonomy" id="130796"/>
    <lineage>
        <taxon>Bacteria</taxon>
        <taxon>Bacillati</taxon>
        <taxon>Actinomycetota</taxon>
        <taxon>Actinomycetes</taxon>
        <taxon>Pseudonocardiales</taxon>
        <taxon>Pseudonocardiaceae</taxon>
        <taxon>Crossiella</taxon>
    </lineage>
</organism>
<name>A0ABS5A3X2_9PSEU</name>